<gene>
    <name evidence="12" type="ORF">Taro_028561</name>
</gene>
<evidence type="ECO:0000256" key="7">
    <source>
        <dbReference type="SAM" id="MobiDB-lite"/>
    </source>
</evidence>
<feature type="domain" description="R13L1/DRL21-like LRR repeat region" evidence="11">
    <location>
        <begin position="704"/>
        <end position="827"/>
    </location>
</feature>
<dbReference type="SUPFAM" id="SSF52058">
    <property type="entry name" value="L domain-like"/>
    <property type="match status" value="1"/>
</dbReference>
<dbReference type="Pfam" id="PF18052">
    <property type="entry name" value="Rx_N"/>
    <property type="match status" value="1"/>
</dbReference>
<dbReference type="Pfam" id="PF00931">
    <property type="entry name" value="NB-ARC"/>
    <property type="match status" value="1"/>
</dbReference>
<dbReference type="InterPro" id="IPR042197">
    <property type="entry name" value="Apaf_helical"/>
</dbReference>
<evidence type="ECO:0008006" key="14">
    <source>
        <dbReference type="Google" id="ProtNLM"/>
    </source>
</evidence>
<feature type="domain" description="Disease resistance protein winged helix" evidence="10">
    <location>
        <begin position="477"/>
        <end position="544"/>
    </location>
</feature>
<evidence type="ECO:0000313" key="13">
    <source>
        <dbReference type="Proteomes" id="UP000652761"/>
    </source>
</evidence>
<evidence type="ECO:0000256" key="5">
    <source>
        <dbReference type="ARBA" id="ARBA00022821"/>
    </source>
</evidence>
<dbReference type="GO" id="GO:0005524">
    <property type="term" value="F:ATP binding"/>
    <property type="evidence" value="ECO:0007669"/>
    <property type="project" value="UniProtKB-KW"/>
</dbReference>
<feature type="compositionally biased region" description="Basic and acidic residues" evidence="7">
    <location>
        <begin position="173"/>
        <end position="184"/>
    </location>
</feature>
<comment type="caution">
    <text evidence="12">The sequence shown here is derived from an EMBL/GenBank/DDBJ whole genome shotgun (WGS) entry which is preliminary data.</text>
</comment>
<sequence length="1073" mass="121163">MEEAIRSVVAQAVERFAVHTGTLTPAASPVPSSSPTSCDISRINVKARWLIRMLAWVRATLDDAEDMNMTDESVRDWLRELQEVADAAEDLLDEFPHEALRLGFVGNGGRTAGNVTELPRQRKLAPWMTKFRGQVRHSSPATPPHEHSAFLSCVENRMEGIVSRFMKIKKPEQARKPDYRKEQMDAESISARRTTSSVIEQPHIVGRDEELAKVKQFLLSSDAEDARGSDDVDDHVSVMAIVGMGGLGKTTLAQLAYSDAQVNQHFQLKSWICVSEDFDVIQLTKAMLQSLNVDVSDLSQLDPLHRKLVQKLEEQGRLLLVLDDVWEAENLNTHSWNLLTVPLRNSSADTKIIMTTRSRKVSEMVPRTSTYDLGFLSDRDTLKLFMLHAFEGRDPNLYQNLVAIGKKTASKCRGVPLAAKTLGGLLCTKDDEEWNKILESEVWNATINLEGSIIPILRLSYQHLPAPLKRCFRYCSLFPKDYVFDRNRIIRMWMAQGYIKTNRRELMEDIGQRYIDNLLSRSFFQKYPKNPEGLQMHDLLHDLARCVSGDECYSMEGKKPCLIPSHVRHLSAHRRRSIRSPVEEIAEPKSFRMEHLRVLDLGGVHLHRFPTNIACLKHVRFLRISVSATTLPESVTVGSMYHLQTLDLGQLSELPNSISNLHNLRHLILSSRGCVRYPVGIGKLTDLQTMPGFRVSPRHNQAKLGELKDMNSIRGEFAIKGLHKLTDVNEAKKACLDKKRNISSLNLEWDHLAASSPIDDEVLESLKPSVKLASLKISGFKGPSYPSWLGDGSFSRLGTIKLQHCKKWIFLPPLGQLPSLKSLSISKARAVKYIGSEFFSGGFPQLEELTLREMYSWKSWRGVQEEECPKLKKLYIEDCRDLESLSLINLGAVEDISILKCRKLQCMPGHSLQLLHLQCAQTIKIKDICKVRCIEAAHLSPAAAMEDEPHLYLEDVGQQEAEYILNMWSHICRLTVKRCSELTSLPLGNQSALKYVEISDCPELQITSVSPQLQQLPSLQRITVNGIHGAESIKVFEKLHKEFTNVDQHCKYCASTGTPMTQSNAADTSISRY</sequence>
<dbReference type="PANTHER" id="PTHR36766">
    <property type="entry name" value="PLANT BROAD-SPECTRUM MILDEW RESISTANCE PROTEIN RPW8"/>
    <property type="match status" value="1"/>
</dbReference>
<comment type="similarity">
    <text evidence="1">Belongs to the disease resistance NB-LRR family.</text>
</comment>
<evidence type="ECO:0000259" key="10">
    <source>
        <dbReference type="Pfam" id="PF23559"/>
    </source>
</evidence>
<dbReference type="GO" id="GO:0002758">
    <property type="term" value="P:innate immune response-activating signaling pathway"/>
    <property type="evidence" value="ECO:0007669"/>
    <property type="project" value="UniProtKB-ARBA"/>
</dbReference>
<evidence type="ECO:0000256" key="3">
    <source>
        <dbReference type="ARBA" id="ARBA00022737"/>
    </source>
</evidence>
<dbReference type="FunFam" id="1.10.10.10:FF:000322">
    <property type="entry name" value="Probable disease resistance protein At1g63360"/>
    <property type="match status" value="1"/>
</dbReference>
<dbReference type="InterPro" id="IPR056789">
    <property type="entry name" value="LRR_R13L1-DRL21"/>
</dbReference>
<dbReference type="OrthoDB" id="775811at2759"/>
<dbReference type="SUPFAM" id="SSF52540">
    <property type="entry name" value="P-loop containing nucleoside triphosphate hydrolases"/>
    <property type="match status" value="1"/>
</dbReference>
<dbReference type="InterPro" id="IPR036388">
    <property type="entry name" value="WH-like_DNA-bd_sf"/>
</dbReference>
<dbReference type="GO" id="GO:0043531">
    <property type="term" value="F:ADP binding"/>
    <property type="evidence" value="ECO:0007669"/>
    <property type="project" value="InterPro"/>
</dbReference>
<dbReference type="InterPro" id="IPR041118">
    <property type="entry name" value="Rx_N"/>
</dbReference>
<dbReference type="Pfam" id="PF23559">
    <property type="entry name" value="WHD_DRP"/>
    <property type="match status" value="1"/>
</dbReference>
<dbReference type="InterPro" id="IPR058922">
    <property type="entry name" value="WHD_DRP"/>
</dbReference>
<evidence type="ECO:0000256" key="4">
    <source>
        <dbReference type="ARBA" id="ARBA00022741"/>
    </source>
</evidence>
<dbReference type="Proteomes" id="UP000652761">
    <property type="component" value="Unassembled WGS sequence"/>
</dbReference>
<dbReference type="Gene3D" id="1.10.10.10">
    <property type="entry name" value="Winged helix-like DNA-binding domain superfamily/Winged helix DNA-binding domain"/>
    <property type="match status" value="1"/>
</dbReference>
<dbReference type="InterPro" id="IPR002182">
    <property type="entry name" value="NB-ARC"/>
</dbReference>
<protein>
    <recommendedName>
        <fullName evidence="14">Disease resistance RPP13-like protein 1</fullName>
    </recommendedName>
</protein>
<dbReference type="Gene3D" id="1.10.8.430">
    <property type="entry name" value="Helical domain of apoptotic protease-activating factors"/>
    <property type="match status" value="1"/>
</dbReference>
<evidence type="ECO:0000256" key="6">
    <source>
        <dbReference type="ARBA" id="ARBA00022840"/>
    </source>
</evidence>
<keyword evidence="2" id="KW-0433">Leucine-rich repeat</keyword>
<dbReference type="InterPro" id="IPR032675">
    <property type="entry name" value="LRR_dom_sf"/>
</dbReference>
<dbReference type="GO" id="GO:0042742">
    <property type="term" value="P:defense response to bacterium"/>
    <property type="evidence" value="ECO:0007669"/>
    <property type="project" value="UniProtKB-ARBA"/>
</dbReference>
<feature type="domain" description="NB-ARC" evidence="8">
    <location>
        <begin position="234"/>
        <end position="393"/>
    </location>
</feature>
<dbReference type="Pfam" id="PF25019">
    <property type="entry name" value="LRR_R13L1-DRL21"/>
    <property type="match status" value="1"/>
</dbReference>
<evidence type="ECO:0000256" key="2">
    <source>
        <dbReference type="ARBA" id="ARBA00022614"/>
    </source>
</evidence>
<proteinExistence type="inferred from homology"/>
<reference evidence="12" key="1">
    <citation type="submission" date="2017-07" db="EMBL/GenBank/DDBJ databases">
        <title>Taro Niue Genome Assembly and Annotation.</title>
        <authorList>
            <person name="Atibalentja N."/>
            <person name="Keating K."/>
            <person name="Fields C.J."/>
        </authorList>
    </citation>
    <scope>NUCLEOTIDE SEQUENCE</scope>
    <source>
        <strain evidence="12">Niue_2</strain>
        <tissue evidence="12">Leaf</tissue>
    </source>
</reference>
<keyword evidence="6" id="KW-0067">ATP-binding</keyword>
<evidence type="ECO:0000259" key="11">
    <source>
        <dbReference type="Pfam" id="PF25019"/>
    </source>
</evidence>
<keyword evidence="3" id="KW-0677">Repeat</keyword>
<evidence type="ECO:0000259" key="8">
    <source>
        <dbReference type="Pfam" id="PF00931"/>
    </source>
</evidence>
<feature type="region of interest" description="Disordered" evidence="7">
    <location>
        <begin position="173"/>
        <end position="195"/>
    </location>
</feature>
<keyword evidence="4" id="KW-0547">Nucleotide-binding</keyword>
<feature type="domain" description="Disease resistance N-terminal" evidence="9">
    <location>
        <begin position="44"/>
        <end position="102"/>
    </location>
</feature>
<dbReference type="Gene3D" id="3.40.50.300">
    <property type="entry name" value="P-loop containing nucleotide triphosphate hydrolases"/>
    <property type="match status" value="1"/>
</dbReference>
<keyword evidence="5" id="KW-0611">Plant defense</keyword>
<dbReference type="Gene3D" id="1.20.5.4130">
    <property type="match status" value="1"/>
</dbReference>
<evidence type="ECO:0000313" key="12">
    <source>
        <dbReference type="EMBL" id="MQL95890.1"/>
    </source>
</evidence>
<organism evidence="12 13">
    <name type="scientific">Colocasia esculenta</name>
    <name type="common">Wild taro</name>
    <name type="synonym">Arum esculentum</name>
    <dbReference type="NCBI Taxonomy" id="4460"/>
    <lineage>
        <taxon>Eukaryota</taxon>
        <taxon>Viridiplantae</taxon>
        <taxon>Streptophyta</taxon>
        <taxon>Embryophyta</taxon>
        <taxon>Tracheophyta</taxon>
        <taxon>Spermatophyta</taxon>
        <taxon>Magnoliopsida</taxon>
        <taxon>Liliopsida</taxon>
        <taxon>Araceae</taxon>
        <taxon>Aroideae</taxon>
        <taxon>Colocasieae</taxon>
        <taxon>Colocasia</taxon>
    </lineage>
</organism>
<dbReference type="GO" id="GO:0009626">
    <property type="term" value="P:plant-type hypersensitive response"/>
    <property type="evidence" value="ECO:0007669"/>
    <property type="project" value="UniProtKB-ARBA"/>
</dbReference>
<dbReference type="AlphaFoldDB" id="A0A843VQR0"/>
<evidence type="ECO:0000256" key="1">
    <source>
        <dbReference type="ARBA" id="ARBA00008894"/>
    </source>
</evidence>
<keyword evidence="13" id="KW-1185">Reference proteome</keyword>
<dbReference type="InterPro" id="IPR027417">
    <property type="entry name" value="P-loop_NTPase"/>
</dbReference>
<dbReference type="PANTHER" id="PTHR36766:SF40">
    <property type="entry name" value="DISEASE RESISTANCE PROTEIN RGA3"/>
    <property type="match status" value="1"/>
</dbReference>
<dbReference type="Gene3D" id="3.80.10.10">
    <property type="entry name" value="Ribonuclease Inhibitor"/>
    <property type="match status" value="2"/>
</dbReference>
<evidence type="ECO:0000259" key="9">
    <source>
        <dbReference type="Pfam" id="PF18052"/>
    </source>
</evidence>
<dbReference type="EMBL" id="NMUH01001849">
    <property type="protein sequence ID" value="MQL95890.1"/>
    <property type="molecule type" value="Genomic_DNA"/>
</dbReference>
<dbReference type="PRINTS" id="PR00364">
    <property type="entry name" value="DISEASERSIST"/>
</dbReference>
<accession>A0A843VQR0</accession>
<name>A0A843VQR0_COLES</name>